<evidence type="ECO:0000313" key="4">
    <source>
        <dbReference type="Proteomes" id="UP000030693"/>
    </source>
</evidence>
<dbReference type="Proteomes" id="UP000030693">
    <property type="component" value="Unassembled WGS sequence"/>
</dbReference>
<gene>
    <name evidence="3" type="ORF">H696_01045</name>
</gene>
<keyword evidence="1" id="KW-1133">Transmembrane helix</keyword>
<keyword evidence="1" id="KW-0812">Transmembrane</keyword>
<organism evidence="3">
    <name type="scientific">Fonticula alba</name>
    <name type="common">Slime mold</name>
    <dbReference type="NCBI Taxonomy" id="691883"/>
    <lineage>
        <taxon>Eukaryota</taxon>
        <taxon>Rotosphaerida</taxon>
        <taxon>Fonticulaceae</taxon>
        <taxon>Fonticula</taxon>
    </lineage>
</organism>
<dbReference type="AlphaFoldDB" id="A0A058ZCG0"/>
<feature type="transmembrane region" description="Helical" evidence="1">
    <location>
        <begin position="349"/>
        <end position="368"/>
    </location>
</feature>
<dbReference type="GeneID" id="20525770"/>
<protein>
    <recommendedName>
        <fullName evidence="2">DSC E3 ubiquitin ligase complex subunit 3 C-terminal domain-containing protein</fullName>
    </recommendedName>
</protein>
<feature type="domain" description="DSC E3 ubiquitin ligase complex subunit 3 C-terminal" evidence="2">
    <location>
        <begin position="168"/>
        <end position="325"/>
    </location>
</feature>
<sequence>MQPPASAAATASSPSPSDAGFVEVLLRFSGTVPGQRPSGASGHLPPADCRLLLPAAHANTRVILAWLRGGGPPPGEVHTALQAAELLGQYDTPPSGLESCHLRFIFAGGILGQRAALLPLAWPAPAGTDARITHSITLICSISERPAGSNERAAPASDASDINLPATGFDRLRVIAGMSDPEIQALRLLFHQGAAASLMEREHRAALAAPGARPGHGATATGAPAAGHYVASDEATRRRLEDLWLDSLVESRAGAAGAGRTATGPDGVAIPMGTDDGPQAAPTAPAGALIGNPDTDRPESGAFMDLARGLLLGFLLGPLALFINSAAGDSLRQIVNPARRVSVPTGPRWRLGLMFGLSVNVILSMLIFV</sequence>
<proteinExistence type="predicted"/>
<dbReference type="InterPro" id="IPR025390">
    <property type="entry name" value="Dsc3_C"/>
</dbReference>
<reference evidence="3" key="1">
    <citation type="submission" date="2013-04" db="EMBL/GenBank/DDBJ databases">
        <title>The Genome Sequence of Fonticula alba ATCC 38817.</title>
        <authorList>
            <consortium name="The Broad Institute Genomics Platform"/>
            <person name="Russ C."/>
            <person name="Cuomo C."/>
            <person name="Burger G."/>
            <person name="Gray M.W."/>
            <person name="Holland P.W.H."/>
            <person name="King N."/>
            <person name="Lang F.B.F."/>
            <person name="Roger A.J."/>
            <person name="Ruiz-Trillo I."/>
            <person name="Brown M."/>
            <person name="Walker B."/>
            <person name="Young S."/>
            <person name="Zeng Q."/>
            <person name="Gargeya S."/>
            <person name="Fitzgerald M."/>
            <person name="Haas B."/>
            <person name="Abouelleil A."/>
            <person name="Allen A.W."/>
            <person name="Alvarado L."/>
            <person name="Arachchi H.M."/>
            <person name="Berlin A.M."/>
            <person name="Chapman S.B."/>
            <person name="Gainer-Dewar J."/>
            <person name="Goldberg J."/>
            <person name="Griggs A."/>
            <person name="Gujja S."/>
            <person name="Hansen M."/>
            <person name="Howarth C."/>
            <person name="Imamovic A."/>
            <person name="Ireland A."/>
            <person name="Larimer J."/>
            <person name="McCowan C."/>
            <person name="Murphy C."/>
            <person name="Pearson M."/>
            <person name="Poon T.W."/>
            <person name="Priest M."/>
            <person name="Roberts A."/>
            <person name="Saif S."/>
            <person name="Shea T."/>
            <person name="Sisk P."/>
            <person name="Sykes S."/>
            <person name="Wortman J."/>
            <person name="Nusbaum C."/>
            <person name="Birren B."/>
        </authorList>
    </citation>
    <scope>NUCLEOTIDE SEQUENCE [LARGE SCALE GENOMIC DNA]</scope>
    <source>
        <strain evidence="3">ATCC 38817</strain>
    </source>
</reference>
<evidence type="ECO:0000313" key="3">
    <source>
        <dbReference type="EMBL" id="KCV71626.1"/>
    </source>
</evidence>
<keyword evidence="1" id="KW-0472">Membrane</keyword>
<dbReference type="Pfam" id="PF13373">
    <property type="entry name" value="Dsc3_C"/>
    <property type="match status" value="1"/>
</dbReference>
<dbReference type="EMBL" id="KB932202">
    <property type="protein sequence ID" value="KCV71626.1"/>
    <property type="molecule type" value="Genomic_DNA"/>
</dbReference>
<keyword evidence="4" id="KW-1185">Reference proteome</keyword>
<feature type="transmembrane region" description="Helical" evidence="1">
    <location>
        <begin position="306"/>
        <end position="328"/>
    </location>
</feature>
<accession>A0A058ZCG0</accession>
<dbReference type="RefSeq" id="XP_009493204.1">
    <property type="nucleotide sequence ID" value="XM_009494929.1"/>
</dbReference>
<evidence type="ECO:0000256" key="1">
    <source>
        <dbReference type="SAM" id="Phobius"/>
    </source>
</evidence>
<evidence type="ECO:0000259" key="2">
    <source>
        <dbReference type="Pfam" id="PF13373"/>
    </source>
</evidence>
<name>A0A058ZCG0_FONAL</name>